<reference evidence="11" key="1">
    <citation type="submission" date="2011-01" db="EMBL/GenBank/DDBJ databases">
        <title>Complete sequence of chromosome of Acidobacterium sp. MP5ACTX9.</title>
        <authorList>
            <consortium name="US DOE Joint Genome Institute"/>
            <person name="Lucas S."/>
            <person name="Copeland A."/>
            <person name="Lapidus A."/>
            <person name="Cheng J.-F."/>
            <person name="Goodwin L."/>
            <person name="Pitluck S."/>
            <person name="Teshima H."/>
            <person name="Detter J.C."/>
            <person name="Han C."/>
            <person name="Tapia R."/>
            <person name="Land M."/>
            <person name="Hauser L."/>
            <person name="Kyrpides N."/>
            <person name="Ivanova N."/>
            <person name="Ovchinnikova G."/>
            <person name="Pagani I."/>
            <person name="Rawat S.R."/>
            <person name="Mannisto M."/>
            <person name="Haggblom M.M."/>
            <person name="Woyke T."/>
        </authorList>
    </citation>
    <scope>NUCLEOTIDE SEQUENCE [LARGE SCALE GENOMIC DNA]</scope>
    <source>
        <strain evidence="11">MP5ACTX9</strain>
    </source>
</reference>
<keyword evidence="2" id="KW-1003">Cell membrane</keyword>
<feature type="transmembrane region" description="Helical" evidence="8">
    <location>
        <begin position="17"/>
        <end position="35"/>
    </location>
</feature>
<evidence type="ECO:0000256" key="2">
    <source>
        <dbReference type="ARBA" id="ARBA00022475"/>
    </source>
</evidence>
<accession>E8X599</accession>
<comment type="subcellular location">
    <subcellularLocation>
        <location evidence="1">Cell membrane</location>
        <topology evidence="1">Multi-pass membrane protein</topology>
    </subcellularLocation>
</comment>
<dbReference type="InterPro" id="IPR038731">
    <property type="entry name" value="RgtA/B/C-like"/>
</dbReference>
<feature type="transmembrane region" description="Helical" evidence="8">
    <location>
        <begin position="324"/>
        <end position="343"/>
    </location>
</feature>
<evidence type="ECO:0000259" key="9">
    <source>
        <dbReference type="Pfam" id="PF13231"/>
    </source>
</evidence>
<evidence type="ECO:0000256" key="5">
    <source>
        <dbReference type="ARBA" id="ARBA00022692"/>
    </source>
</evidence>
<dbReference type="AlphaFoldDB" id="E8X599"/>
<feature type="transmembrane region" description="Helical" evidence="8">
    <location>
        <begin position="83"/>
        <end position="112"/>
    </location>
</feature>
<dbReference type="PaxDb" id="1198114-AciX9_1301"/>
<keyword evidence="7 8" id="KW-0472">Membrane</keyword>
<dbReference type="Pfam" id="PF13231">
    <property type="entry name" value="PMT_2"/>
    <property type="match status" value="1"/>
</dbReference>
<dbReference type="HOGENOM" id="CLU_504017_0_0_0"/>
<evidence type="ECO:0000313" key="10">
    <source>
        <dbReference type="EMBL" id="ADW68363.1"/>
    </source>
</evidence>
<evidence type="ECO:0000256" key="8">
    <source>
        <dbReference type="SAM" id="Phobius"/>
    </source>
</evidence>
<dbReference type="eggNOG" id="COG1807">
    <property type="taxonomic scope" value="Bacteria"/>
</dbReference>
<keyword evidence="5 8" id="KW-0812">Transmembrane</keyword>
<evidence type="ECO:0000256" key="3">
    <source>
        <dbReference type="ARBA" id="ARBA00022676"/>
    </source>
</evidence>
<feature type="transmembrane region" description="Helical" evidence="8">
    <location>
        <begin position="288"/>
        <end position="312"/>
    </location>
</feature>
<dbReference type="KEGG" id="acm:AciX9_1301"/>
<feature type="domain" description="Glycosyltransferase RgtA/B/C/D-like" evidence="9">
    <location>
        <begin position="72"/>
        <end position="223"/>
    </location>
</feature>
<dbReference type="EMBL" id="CP002480">
    <property type="protein sequence ID" value="ADW68363.1"/>
    <property type="molecule type" value="Genomic_DNA"/>
</dbReference>
<evidence type="ECO:0000256" key="7">
    <source>
        <dbReference type="ARBA" id="ARBA00023136"/>
    </source>
</evidence>
<dbReference type="InterPro" id="IPR050297">
    <property type="entry name" value="LipidA_mod_glycosyltrf_83"/>
</dbReference>
<feature type="transmembrane region" description="Helical" evidence="8">
    <location>
        <begin position="208"/>
        <end position="228"/>
    </location>
</feature>
<name>E8X599_GRATM</name>
<dbReference type="PANTHER" id="PTHR33908:SF11">
    <property type="entry name" value="MEMBRANE PROTEIN"/>
    <property type="match status" value="1"/>
</dbReference>
<keyword evidence="11" id="KW-1185">Reference proteome</keyword>
<keyword evidence="6 8" id="KW-1133">Transmembrane helix</keyword>
<organism evidence="11">
    <name type="scientific">Granulicella tundricola (strain ATCC BAA-1859 / DSM 23138 / MP5ACTX9)</name>
    <dbReference type="NCBI Taxonomy" id="1198114"/>
    <lineage>
        <taxon>Bacteria</taxon>
        <taxon>Pseudomonadati</taxon>
        <taxon>Acidobacteriota</taxon>
        <taxon>Terriglobia</taxon>
        <taxon>Terriglobales</taxon>
        <taxon>Acidobacteriaceae</taxon>
        <taxon>Granulicella</taxon>
    </lineage>
</organism>
<proteinExistence type="predicted"/>
<protein>
    <recommendedName>
        <fullName evidence="9">Glycosyltransferase RgtA/B/C/D-like domain-containing protein</fullName>
    </recommendedName>
</protein>
<dbReference type="GO" id="GO:0016763">
    <property type="term" value="F:pentosyltransferase activity"/>
    <property type="evidence" value="ECO:0007669"/>
    <property type="project" value="TreeGrafter"/>
</dbReference>
<evidence type="ECO:0000256" key="6">
    <source>
        <dbReference type="ARBA" id="ARBA00022989"/>
    </source>
</evidence>
<dbReference type="Proteomes" id="UP000000343">
    <property type="component" value="Chromosome"/>
</dbReference>
<feature type="transmembrane region" description="Helical" evidence="8">
    <location>
        <begin position="260"/>
        <end position="276"/>
    </location>
</feature>
<evidence type="ECO:0000256" key="1">
    <source>
        <dbReference type="ARBA" id="ARBA00004651"/>
    </source>
</evidence>
<gene>
    <name evidence="10" type="ordered locus">AciX9_1301</name>
</gene>
<evidence type="ECO:0000313" key="11">
    <source>
        <dbReference type="Proteomes" id="UP000000343"/>
    </source>
</evidence>
<keyword evidence="3" id="KW-0328">Glycosyltransferase</keyword>
<feature type="transmembrane region" description="Helical" evidence="8">
    <location>
        <begin position="355"/>
        <end position="373"/>
    </location>
</feature>
<dbReference type="GO" id="GO:0009103">
    <property type="term" value="P:lipopolysaccharide biosynthetic process"/>
    <property type="evidence" value="ECO:0007669"/>
    <property type="project" value="UniProtKB-ARBA"/>
</dbReference>
<dbReference type="PANTHER" id="PTHR33908">
    <property type="entry name" value="MANNOSYLTRANSFERASE YKCB-RELATED"/>
    <property type="match status" value="1"/>
</dbReference>
<keyword evidence="4" id="KW-0808">Transferase</keyword>
<feature type="transmembrane region" description="Helical" evidence="8">
    <location>
        <begin position="169"/>
        <end position="196"/>
    </location>
</feature>
<sequence>MRAGAALGAVSAFFERHAWLAAVLLVLVYLPAAFDASRHAPMWHDELFTYYIAQAPTLQQMWFDLRTLDLNPPLVYLLSRWSFALFGVNTLAVRLPEIAGFLVWMLCTFRFVQRRMGVMFGVFAAMLLLESDLFQFAVVARPYTLMLGFVALAMVGYQEATDGRRRLGLGLLLAGCVGMLLSHIFALLAMAGLILAELWSRRQRGKTDWAVLAALVTPLAVTAIYVPMLRNHGQAIFPAAFQPDGEAIFNFYIASVNRELVALALTALAVLVVLGVRHLRGGPQERGAAWFFTGAEWLTVIWMMTAPLLLILDLMASHGAFFPRYGAIATLGVVILTTALLGRWTISGGRLDERVGLLGAGIVLLMSGLWLVVPQQIAAGELIPTVANSEPRVKPCEACRITAAMDASLPLVDASGLTFMEMNHHENAQMLDRLYYLTDKAGSTQFAHANIFEQMQSVAERFHLRGHVAGYGDFVREHPRFFVLGRYDYPEDWLLRKLTADGAEIRVVARTSDSYRDTELYEVTVKPGRAHSGQ</sequence>
<evidence type="ECO:0000256" key="4">
    <source>
        <dbReference type="ARBA" id="ARBA00022679"/>
    </source>
</evidence>
<dbReference type="GO" id="GO:0005886">
    <property type="term" value="C:plasma membrane"/>
    <property type="evidence" value="ECO:0007669"/>
    <property type="project" value="UniProtKB-SubCell"/>
</dbReference>